<name>A0ABR2HML8_9PEZI</name>
<feature type="region of interest" description="Disordered" evidence="1">
    <location>
        <begin position="1"/>
        <end position="37"/>
    </location>
</feature>
<evidence type="ECO:0000313" key="3">
    <source>
        <dbReference type="Proteomes" id="UP001390339"/>
    </source>
</evidence>
<evidence type="ECO:0000313" key="2">
    <source>
        <dbReference type="EMBL" id="KAK8848954.1"/>
    </source>
</evidence>
<organism evidence="2 3">
    <name type="scientific">Apiospora arundinis</name>
    <dbReference type="NCBI Taxonomy" id="335852"/>
    <lineage>
        <taxon>Eukaryota</taxon>
        <taxon>Fungi</taxon>
        <taxon>Dikarya</taxon>
        <taxon>Ascomycota</taxon>
        <taxon>Pezizomycotina</taxon>
        <taxon>Sordariomycetes</taxon>
        <taxon>Xylariomycetidae</taxon>
        <taxon>Amphisphaeriales</taxon>
        <taxon>Apiosporaceae</taxon>
        <taxon>Apiospora</taxon>
    </lineage>
</organism>
<evidence type="ECO:0000256" key="1">
    <source>
        <dbReference type="SAM" id="MobiDB-lite"/>
    </source>
</evidence>
<dbReference type="EMBL" id="JAPCWZ010000010">
    <property type="protein sequence ID" value="KAK8848954.1"/>
    <property type="molecule type" value="Genomic_DNA"/>
</dbReference>
<sequence length="342" mass="37803">MQPNARCALATEDGTAAAPSSPSANENTAELAASSAADTSSSTSRLLSLPPEILLNVLENTDLVAPGGQVHWQPTRQNQYSLPFDAKYGTTWKPPAALFLVSKAFSAVAHKVFLERNRIIISPDTTGFYQLMGEGARSSMPQRYAASEFLEHASSSGRLSLLRALRFNLFAMVDEQVAEEARADWFGVLDQLQKAGDLNLRCLIIDSNWEGHEEKDWLSDDTERKEGEKEDEDGLLDQVRGFVEDNGWRFVSPGGPPMGITRQLFVRVTSDSARTTYFIRKKDEGQLDEAHGREDWGALRAARIFTWAGQSKDPASCSSGSSNSSQVGEWVEELWVKEMDHL</sequence>
<comment type="caution">
    <text evidence="2">The sequence shown here is derived from an EMBL/GenBank/DDBJ whole genome shotgun (WGS) entry which is preliminary data.</text>
</comment>
<gene>
    <name evidence="2" type="ORF">PGQ11_015434</name>
</gene>
<reference evidence="2 3" key="1">
    <citation type="journal article" date="2024" name="IMA Fungus">
        <title>Apiospora arundinis, a panoply of carbohydrate-active enzymes and secondary metabolites.</title>
        <authorList>
            <person name="Sorensen T."/>
            <person name="Petersen C."/>
            <person name="Muurmann A.T."/>
            <person name="Christiansen J.V."/>
            <person name="Brundto M.L."/>
            <person name="Overgaard C.K."/>
            <person name="Boysen A.T."/>
            <person name="Wollenberg R.D."/>
            <person name="Larsen T.O."/>
            <person name="Sorensen J.L."/>
            <person name="Nielsen K.L."/>
            <person name="Sondergaard T.E."/>
        </authorList>
    </citation>
    <scope>NUCLEOTIDE SEQUENCE [LARGE SCALE GENOMIC DNA]</scope>
    <source>
        <strain evidence="2 3">AAU 773</strain>
    </source>
</reference>
<protein>
    <submittedName>
        <fullName evidence="2">Uncharacterized protein</fullName>
    </submittedName>
</protein>
<dbReference type="Proteomes" id="UP001390339">
    <property type="component" value="Unassembled WGS sequence"/>
</dbReference>
<feature type="compositionally biased region" description="Low complexity" evidence="1">
    <location>
        <begin position="16"/>
        <end position="37"/>
    </location>
</feature>
<proteinExistence type="predicted"/>
<keyword evidence="3" id="KW-1185">Reference proteome</keyword>
<accession>A0ABR2HML8</accession>